<organism evidence="2 3">
    <name type="scientific">Phyllostomus discolor</name>
    <name type="common">pale spear-nosed bat</name>
    <dbReference type="NCBI Taxonomy" id="89673"/>
    <lineage>
        <taxon>Eukaryota</taxon>
        <taxon>Metazoa</taxon>
        <taxon>Chordata</taxon>
        <taxon>Craniata</taxon>
        <taxon>Vertebrata</taxon>
        <taxon>Euteleostomi</taxon>
        <taxon>Mammalia</taxon>
        <taxon>Eutheria</taxon>
        <taxon>Laurasiatheria</taxon>
        <taxon>Chiroptera</taxon>
        <taxon>Yangochiroptera</taxon>
        <taxon>Phyllostomidae</taxon>
        <taxon>Phyllostominae</taxon>
        <taxon>Phyllostomus</taxon>
    </lineage>
</organism>
<name>A0A834DDH5_9CHIR</name>
<keyword evidence="1" id="KW-0812">Transmembrane</keyword>
<accession>A0A834DDH5</accession>
<keyword evidence="1" id="KW-1133">Transmembrane helix</keyword>
<evidence type="ECO:0000256" key="1">
    <source>
        <dbReference type="SAM" id="Phobius"/>
    </source>
</evidence>
<feature type="transmembrane region" description="Helical" evidence="1">
    <location>
        <begin position="72"/>
        <end position="91"/>
    </location>
</feature>
<evidence type="ECO:0000313" key="2">
    <source>
        <dbReference type="EMBL" id="KAF6074947.1"/>
    </source>
</evidence>
<dbReference type="EMBL" id="JABVXQ010000015">
    <property type="protein sequence ID" value="KAF6074947.1"/>
    <property type="molecule type" value="Genomic_DNA"/>
</dbReference>
<feature type="transmembrane region" description="Helical" evidence="1">
    <location>
        <begin position="97"/>
        <end position="118"/>
    </location>
</feature>
<comment type="caution">
    <text evidence="2">The sequence shown here is derived from an EMBL/GenBank/DDBJ whole genome shotgun (WGS) entry which is preliminary data.</text>
</comment>
<feature type="transmembrane region" description="Helical" evidence="1">
    <location>
        <begin position="12"/>
        <end position="42"/>
    </location>
</feature>
<evidence type="ECO:0000313" key="3">
    <source>
        <dbReference type="Proteomes" id="UP000664940"/>
    </source>
</evidence>
<keyword evidence="1" id="KW-0472">Membrane</keyword>
<protein>
    <submittedName>
        <fullName evidence="2">Uncharacterized protein</fullName>
    </submittedName>
</protein>
<sequence length="121" mass="13748">MRVPLSPQPLQHLLLLVLLITAILTGGRRYLIAVLICISLIASEVEHLYILSVGHLFVFLGEVSVQVFCPFLYRIVCLVFGCMSCFYILNINPLLELLFVSISHSVGSLFCWWFLLLCRSF</sequence>
<dbReference type="AlphaFoldDB" id="A0A834DDH5"/>
<gene>
    <name evidence="2" type="ORF">HJG60_009357</name>
</gene>
<proteinExistence type="predicted"/>
<reference evidence="2 3" key="1">
    <citation type="journal article" date="2020" name="Nature">
        <title>Six reference-quality genomes reveal evolution of bat adaptations.</title>
        <authorList>
            <person name="Jebb D."/>
            <person name="Huang Z."/>
            <person name="Pippel M."/>
            <person name="Hughes G.M."/>
            <person name="Lavrichenko K."/>
            <person name="Devanna P."/>
            <person name="Winkler S."/>
            <person name="Jermiin L.S."/>
            <person name="Skirmuntt E.C."/>
            <person name="Katzourakis A."/>
            <person name="Burkitt-Gray L."/>
            <person name="Ray D.A."/>
            <person name="Sullivan K.A.M."/>
            <person name="Roscito J.G."/>
            <person name="Kirilenko B.M."/>
            <person name="Davalos L.M."/>
            <person name="Corthals A.P."/>
            <person name="Power M.L."/>
            <person name="Jones G."/>
            <person name="Ransome R.D."/>
            <person name="Dechmann D.K.N."/>
            <person name="Locatelli A.G."/>
            <person name="Puechmaille S.J."/>
            <person name="Fedrigo O."/>
            <person name="Jarvis E.D."/>
            <person name="Hiller M."/>
            <person name="Vernes S.C."/>
            <person name="Myers E.W."/>
            <person name="Teeling E.C."/>
        </authorList>
    </citation>
    <scope>NUCLEOTIDE SEQUENCE [LARGE SCALE GENOMIC DNA]</scope>
    <source>
        <strain evidence="2">Bat1K_MPI-CBG_1</strain>
    </source>
</reference>
<dbReference type="Proteomes" id="UP000664940">
    <property type="component" value="Unassembled WGS sequence"/>
</dbReference>